<organism evidence="2 3">
    <name type="scientific">Prorocentrum cordatum</name>
    <dbReference type="NCBI Taxonomy" id="2364126"/>
    <lineage>
        <taxon>Eukaryota</taxon>
        <taxon>Sar</taxon>
        <taxon>Alveolata</taxon>
        <taxon>Dinophyceae</taxon>
        <taxon>Prorocentrales</taxon>
        <taxon>Prorocentraceae</taxon>
        <taxon>Prorocentrum</taxon>
    </lineage>
</organism>
<protein>
    <submittedName>
        <fullName evidence="2">Uncharacterized protein</fullName>
    </submittedName>
</protein>
<keyword evidence="3" id="KW-1185">Reference proteome</keyword>
<proteinExistence type="predicted"/>
<feature type="region of interest" description="Disordered" evidence="1">
    <location>
        <begin position="174"/>
        <end position="195"/>
    </location>
</feature>
<evidence type="ECO:0000313" key="3">
    <source>
        <dbReference type="Proteomes" id="UP001189429"/>
    </source>
</evidence>
<sequence>MEDWIVTELGGEGARRALLQERASPKWEAIWMKCIRRLNVAAHLDDEREANEAARKCSNLRCSAWQIVSRALKVVLAKAAYNKLVKELEDEETERNQNIVMMVTDKAGKIGEHGDTEASRATAKSGLDGVLASIASLEPSCNYFTVNFQVRVKNRQIERDGLEKAKAILQGAEFGNPTTTTPAKKRKWVPRWTTR</sequence>
<comment type="caution">
    <text evidence="2">The sequence shown here is derived from an EMBL/GenBank/DDBJ whole genome shotgun (WGS) entry which is preliminary data.</text>
</comment>
<evidence type="ECO:0000256" key="1">
    <source>
        <dbReference type="SAM" id="MobiDB-lite"/>
    </source>
</evidence>
<feature type="compositionally biased region" description="Basic residues" evidence="1">
    <location>
        <begin position="183"/>
        <end position="195"/>
    </location>
</feature>
<dbReference type="Proteomes" id="UP001189429">
    <property type="component" value="Unassembled WGS sequence"/>
</dbReference>
<accession>A0ABN9Q937</accession>
<evidence type="ECO:0000313" key="2">
    <source>
        <dbReference type="EMBL" id="CAK0799882.1"/>
    </source>
</evidence>
<name>A0ABN9Q937_9DINO</name>
<dbReference type="EMBL" id="CAUYUJ010002237">
    <property type="protein sequence ID" value="CAK0799882.1"/>
    <property type="molecule type" value="Genomic_DNA"/>
</dbReference>
<gene>
    <name evidence="2" type="ORF">PCOR1329_LOCUS8203</name>
</gene>
<reference evidence="2" key="1">
    <citation type="submission" date="2023-10" db="EMBL/GenBank/DDBJ databases">
        <authorList>
            <person name="Chen Y."/>
            <person name="Shah S."/>
            <person name="Dougan E. K."/>
            <person name="Thang M."/>
            <person name="Chan C."/>
        </authorList>
    </citation>
    <scope>NUCLEOTIDE SEQUENCE [LARGE SCALE GENOMIC DNA]</scope>
</reference>